<dbReference type="Gene3D" id="3.40.250.10">
    <property type="entry name" value="Rhodanese-like domain"/>
    <property type="match status" value="4"/>
</dbReference>
<dbReference type="InterPro" id="IPR051126">
    <property type="entry name" value="Thiosulfate_sulfurtransferase"/>
</dbReference>
<organism evidence="5 6">
    <name type="scientific">Halobacteroides halobius (strain ATCC 35273 / DSM 5150 / MD-1)</name>
    <dbReference type="NCBI Taxonomy" id="748449"/>
    <lineage>
        <taxon>Bacteria</taxon>
        <taxon>Bacillati</taxon>
        <taxon>Bacillota</taxon>
        <taxon>Clostridia</taxon>
        <taxon>Halanaerobiales</taxon>
        <taxon>Halobacteroidaceae</taxon>
        <taxon>Halobacteroides</taxon>
    </lineage>
</organism>
<keyword evidence="5" id="KW-0808">Transferase</keyword>
<dbReference type="SMART" id="SM00450">
    <property type="entry name" value="RHOD"/>
    <property type="match status" value="4"/>
</dbReference>
<feature type="domain" description="Rhodanese" evidence="4">
    <location>
        <begin position="436"/>
        <end position="557"/>
    </location>
</feature>
<evidence type="ECO:0000256" key="2">
    <source>
        <dbReference type="ARBA" id="ARBA00022737"/>
    </source>
</evidence>
<feature type="domain" description="Rhodanese" evidence="4">
    <location>
        <begin position="51"/>
        <end position="149"/>
    </location>
</feature>
<dbReference type="PATRIC" id="fig|748449.3.peg.2100"/>
<dbReference type="CDD" id="cd01448">
    <property type="entry name" value="TST_Repeat_1"/>
    <property type="match status" value="1"/>
</dbReference>
<dbReference type="STRING" id="748449.Halha_2186"/>
<dbReference type="eggNOG" id="COG2897">
    <property type="taxonomic scope" value="Bacteria"/>
</dbReference>
<dbReference type="EC" id="2.8.1.1" evidence="1"/>
<dbReference type="InterPro" id="IPR036873">
    <property type="entry name" value="Rhodanese-like_dom_sf"/>
</dbReference>
<feature type="domain" description="Rhodanese" evidence="4">
    <location>
        <begin position="167"/>
        <end position="274"/>
    </location>
</feature>
<dbReference type="InterPro" id="IPR001763">
    <property type="entry name" value="Rhodanese-like_dom"/>
</dbReference>
<keyword evidence="6" id="KW-1185">Reference proteome</keyword>
<comment type="catalytic activity">
    <reaction evidence="3">
        <text>thiosulfate + hydrogen cyanide = thiocyanate + sulfite + 2 H(+)</text>
        <dbReference type="Rhea" id="RHEA:16881"/>
        <dbReference type="ChEBI" id="CHEBI:15378"/>
        <dbReference type="ChEBI" id="CHEBI:17359"/>
        <dbReference type="ChEBI" id="CHEBI:18022"/>
        <dbReference type="ChEBI" id="CHEBI:18407"/>
        <dbReference type="ChEBI" id="CHEBI:33542"/>
        <dbReference type="EC" id="2.8.1.1"/>
    </reaction>
</comment>
<dbReference type="HOGENOM" id="CLU_031618_2_0_9"/>
<dbReference type="RefSeq" id="WP_015327781.1">
    <property type="nucleotide sequence ID" value="NC_019978.1"/>
</dbReference>
<protein>
    <recommendedName>
        <fullName evidence="1">thiosulfate sulfurtransferase</fullName>
        <ecNumber evidence="1">2.8.1.1</ecNumber>
    </recommendedName>
</protein>
<evidence type="ECO:0000313" key="6">
    <source>
        <dbReference type="Proteomes" id="UP000010880"/>
    </source>
</evidence>
<dbReference type="InterPro" id="IPR001307">
    <property type="entry name" value="Thiosulphate_STrfase_CS"/>
</dbReference>
<dbReference type="OrthoDB" id="9770030at2"/>
<feature type="domain" description="Rhodanese" evidence="4">
    <location>
        <begin position="296"/>
        <end position="403"/>
    </location>
</feature>
<dbReference type="PROSITE" id="PS00380">
    <property type="entry name" value="RHODANESE_1"/>
    <property type="match status" value="1"/>
</dbReference>
<dbReference type="PANTHER" id="PTHR43855:SF1">
    <property type="entry name" value="THIOSULFATE SULFURTRANSFERASE"/>
    <property type="match status" value="1"/>
</dbReference>
<dbReference type="CDD" id="cd00158">
    <property type="entry name" value="RHOD"/>
    <property type="match status" value="2"/>
</dbReference>
<gene>
    <name evidence="5" type="ordered locus">Halha_2186</name>
</gene>
<accession>L0K9S9</accession>
<name>L0K9S9_HALHC</name>
<dbReference type="AlphaFoldDB" id="L0K9S9"/>
<keyword evidence="2" id="KW-0677">Repeat</keyword>
<evidence type="ECO:0000259" key="4">
    <source>
        <dbReference type="PROSITE" id="PS50206"/>
    </source>
</evidence>
<dbReference type="PROSITE" id="PS50206">
    <property type="entry name" value="RHODANESE_3"/>
    <property type="match status" value="4"/>
</dbReference>
<sequence>MKKKYGLITVLSLVMVFAVSTVTMAGFFDWLIGGSNFKYYAPKKLKQSIEQEKDFFLVDIQPQEDFKKHHIQGAISTSAYPVKSKQDQAKLDKILPQLKKSNNDIVIVCPRGGGGAERTYKYLSSQGIKEQRLYILEGGQAGWPYEQLLANKKVEIITTEELATKLGAESLAVVDVRSDVAYNGWKLKGEVRGGHIKGAAQLPYSLANKLKAKKLKSVLKKKGVTKDKKVVVYGYGSAKSTTVANKLMNLGYNNVVVYKAGISTWAANDDLPMKKLANYQKLVYPAWVKKLINNKDRNDYKIVEVSYGEPKKYKQGHIPGAIHLNTNGIEGKPDWNIVADEKLEDYLEKLGITTDTTVVLYGSNSTMAAARAASAMMYAGVEDVRLLNGNLKAWQEAGYRLEKKVNQPTAVADFGADVPVNPNYIINTRQAKEILKDPNAELVSIRSWAEYIGKTSGYSYIEPKGRIAGAVWGHAGSDAYHMEHFENVDGTLRSYPQIKEMWKEWGITSNKEVSFFCGTGWRASEAFFMAYLMGWKDISVYDGGWYVWSKNPDNPIEYGDPRK</sequence>
<dbReference type="EMBL" id="CP003359">
    <property type="protein sequence ID" value="AGB42067.1"/>
    <property type="molecule type" value="Genomic_DNA"/>
</dbReference>
<dbReference type="Proteomes" id="UP000010880">
    <property type="component" value="Chromosome"/>
</dbReference>
<dbReference type="Pfam" id="PF00581">
    <property type="entry name" value="Rhodanese"/>
    <property type="match status" value="4"/>
</dbReference>
<dbReference type="SUPFAM" id="SSF52821">
    <property type="entry name" value="Rhodanese/Cell cycle control phosphatase"/>
    <property type="match status" value="4"/>
</dbReference>
<evidence type="ECO:0000256" key="3">
    <source>
        <dbReference type="ARBA" id="ARBA00047549"/>
    </source>
</evidence>
<dbReference type="PANTHER" id="PTHR43855">
    <property type="entry name" value="THIOSULFATE SULFURTRANSFERASE"/>
    <property type="match status" value="1"/>
</dbReference>
<evidence type="ECO:0000256" key="1">
    <source>
        <dbReference type="ARBA" id="ARBA00012245"/>
    </source>
</evidence>
<reference evidence="6" key="1">
    <citation type="submission" date="2012-02" db="EMBL/GenBank/DDBJ databases">
        <title>The complete genome of Halobacteroides halobius DSM 5150.</title>
        <authorList>
            <person name="Lucas S."/>
            <person name="Copeland A."/>
            <person name="Lapidus A."/>
            <person name="Glavina del Rio T."/>
            <person name="Dalin E."/>
            <person name="Tice H."/>
            <person name="Bruce D."/>
            <person name="Goodwin L."/>
            <person name="Pitluck S."/>
            <person name="Peters L."/>
            <person name="Mikhailova N."/>
            <person name="Gu W."/>
            <person name="Kyrpides N."/>
            <person name="Mavromatis K."/>
            <person name="Ivanova N."/>
            <person name="Brettin T."/>
            <person name="Detter J.C."/>
            <person name="Han C."/>
            <person name="Larimer F."/>
            <person name="Land M."/>
            <person name="Hauser L."/>
            <person name="Markowitz V."/>
            <person name="Cheng J.-F."/>
            <person name="Hugenholtz P."/>
            <person name="Woyke T."/>
            <person name="Wu D."/>
            <person name="Tindall B."/>
            <person name="Pomrenke H."/>
            <person name="Brambilla E."/>
            <person name="Klenk H.-P."/>
            <person name="Eisen J.A."/>
        </authorList>
    </citation>
    <scope>NUCLEOTIDE SEQUENCE [LARGE SCALE GENOMIC DNA]</scope>
    <source>
        <strain evidence="6">ATCC 35273 / DSM 5150 / MD-1</strain>
    </source>
</reference>
<dbReference type="CDD" id="cd01449">
    <property type="entry name" value="TST_Repeat_2"/>
    <property type="match status" value="1"/>
</dbReference>
<dbReference type="KEGG" id="hhl:Halha_2186"/>
<evidence type="ECO:0000313" key="5">
    <source>
        <dbReference type="EMBL" id="AGB42067.1"/>
    </source>
</evidence>
<dbReference type="GO" id="GO:0004792">
    <property type="term" value="F:thiosulfate-cyanide sulfurtransferase activity"/>
    <property type="evidence" value="ECO:0007669"/>
    <property type="project" value="UniProtKB-EC"/>
</dbReference>
<proteinExistence type="predicted"/>